<proteinExistence type="inferred from homology"/>
<evidence type="ECO:0000259" key="6">
    <source>
        <dbReference type="Pfam" id="PF00185"/>
    </source>
</evidence>
<evidence type="ECO:0000313" key="8">
    <source>
        <dbReference type="EMBL" id="GBF08468.1"/>
    </source>
</evidence>
<evidence type="ECO:0000256" key="4">
    <source>
        <dbReference type="ARBA" id="ARBA00048772"/>
    </source>
</evidence>
<evidence type="ECO:0000313" key="9">
    <source>
        <dbReference type="Proteomes" id="UP000291213"/>
    </source>
</evidence>
<reference evidence="8 9" key="1">
    <citation type="submission" date="2017-02" db="EMBL/GenBank/DDBJ databases">
        <title>isolation and characterization of a novel temperate virus Aeropyrum globular virus 1 infecting hyperthermophilic archaeon Aeropyrum.</title>
        <authorList>
            <person name="Yumiya M."/>
            <person name="Yoshida T."/>
            <person name="Sako Y."/>
        </authorList>
    </citation>
    <scope>NUCLEOTIDE SEQUENCE [LARGE SCALE GENOMIC DNA]</scope>
    <source>
        <strain evidence="8 9">YK1-12-2013</strain>
    </source>
</reference>
<keyword evidence="3 5" id="KW-0808">Transferase</keyword>
<dbReference type="PANTHER" id="PTHR45753:SF3">
    <property type="entry name" value="ORNITHINE TRANSCARBAMYLASE, MITOCHONDRIAL"/>
    <property type="match status" value="1"/>
</dbReference>
<feature type="binding site" evidence="5">
    <location>
        <begin position="249"/>
        <end position="250"/>
    </location>
    <ligand>
        <name>carbamoyl phosphate</name>
        <dbReference type="ChEBI" id="CHEBI:58228"/>
    </ligand>
</feature>
<comment type="similarity">
    <text evidence="1 5">Belongs to the aspartate/ornithine carbamoyltransferase superfamily. OTCase family.</text>
</comment>
<feature type="binding site" evidence="5">
    <location>
        <begin position="213"/>
        <end position="214"/>
    </location>
    <ligand>
        <name>L-ornithine</name>
        <dbReference type="ChEBI" id="CHEBI:46911"/>
    </ligand>
</feature>
<keyword evidence="5" id="KW-0963">Cytoplasm</keyword>
<dbReference type="AlphaFoldDB" id="A0A401H7W1"/>
<dbReference type="InterPro" id="IPR006131">
    <property type="entry name" value="Asp_carbamoyltransf_Asp/Orn-bd"/>
</dbReference>
<dbReference type="EMBL" id="BDMD01000007">
    <property type="protein sequence ID" value="GBF08468.1"/>
    <property type="molecule type" value="Genomic_DNA"/>
</dbReference>
<dbReference type="NCBIfam" id="NF001986">
    <property type="entry name" value="PRK00779.1"/>
    <property type="match status" value="1"/>
</dbReference>
<feature type="binding site" evidence="5">
    <location>
        <position position="209"/>
    </location>
    <ligand>
        <name>L-ornithine</name>
        <dbReference type="ChEBI" id="CHEBI:46911"/>
    </ligand>
</feature>
<dbReference type="InterPro" id="IPR036901">
    <property type="entry name" value="Asp/Orn_carbamoylTrfase_sf"/>
</dbReference>
<comment type="subcellular location">
    <subcellularLocation>
        <location evidence="5">Cytoplasm</location>
    </subcellularLocation>
</comment>
<gene>
    <name evidence="8" type="ORF">apy_01930</name>
</gene>
<evidence type="ECO:0000256" key="1">
    <source>
        <dbReference type="ARBA" id="ARBA00007805"/>
    </source>
</evidence>
<dbReference type="HAMAP" id="MF_01109">
    <property type="entry name" value="OTCase"/>
    <property type="match status" value="1"/>
</dbReference>
<feature type="binding site" evidence="5">
    <location>
        <position position="145"/>
    </location>
    <ligand>
        <name>L-ornithine</name>
        <dbReference type="ChEBI" id="CHEBI:46911"/>
    </ligand>
</feature>
<feature type="domain" description="Aspartate/ornithine carbamoyltransferase carbamoyl-P binding" evidence="7">
    <location>
        <begin position="2"/>
        <end position="126"/>
    </location>
</feature>
<accession>A0A401H7W1</accession>
<evidence type="ECO:0000256" key="5">
    <source>
        <dbReference type="HAMAP-Rule" id="MF_01109"/>
    </source>
</evidence>
<dbReference type="Gene3D" id="3.40.50.1370">
    <property type="entry name" value="Aspartate/ornithine carbamoyltransferase"/>
    <property type="match status" value="2"/>
</dbReference>
<dbReference type="InterPro" id="IPR002292">
    <property type="entry name" value="Orn/put_carbamltrans"/>
</dbReference>
<dbReference type="Pfam" id="PF02729">
    <property type="entry name" value="OTCace_N"/>
    <property type="match status" value="1"/>
</dbReference>
<dbReference type="GO" id="GO:0042450">
    <property type="term" value="P:L-arginine biosynthetic process via ornithine"/>
    <property type="evidence" value="ECO:0007669"/>
    <property type="project" value="UniProtKB-UniRule"/>
</dbReference>
<name>A0A401H7W1_AERPX</name>
<dbReference type="PROSITE" id="PS00097">
    <property type="entry name" value="CARBAMOYLTRANSFERASE"/>
    <property type="match status" value="1"/>
</dbReference>
<dbReference type="Proteomes" id="UP000291213">
    <property type="component" value="Unassembled WGS sequence"/>
</dbReference>
<protein>
    <recommendedName>
        <fullName evidence="2 5">Ornithine carbamoyltransferase</fullName>
        <shortName evidence="5">OTCase</shortName>
        <ecNumber evidence="2 5">2.1.3.3</ecNumber>
    </recommendedName>
</protein>
<feature type="binding site" evidence="5">
    <location>
        <begin position="113"/>
        <end position="116"/>
    </location>
    <ligand>
        <name>carbamoyl phosphate</name>
        <dbReference type="ChEBI" id="CHEBI:58228"/>
    </ligand>
</feature>
<feature type="binding site" evidence="5">
    <location>
        <position position="62"/>
    </location>
    <ligand>
        <name>carbamoyl phosphate</name>
        <dbReference type="ChEBI" id="CHEBI:58228"/>
    </ligand>
</feature>
<evidence type="ECO:0000256" key="2">
    <source>
        <dbReference type="ARBA" id="ARBA00013007"/>
    </source>
</evidence>
<feature type="binding site" evidence="5">
    <location>
        <position position="86"/>
    </location>
    <ligand>
        <name>carbamoyl phosphate</name>
        <dbReference type="ChEBI" id="CHEBI:58228"/>
    </ligand>
</feature>
<dbReference type="FunFam" id="3.40.50.1370:FF:000008">
    <property type="entry name" value="Ornithine carbamoyltransferase"/>
    <property type="match status" value="1"/>
</dbReference>
<dbReference type="PRINTS" id="PR00100">
    <property type="entry name" value="AOTCASE"/>
</dbReference>
<dbReference type="GO" id="GO:0005737">
    <property type="term" value="C:cytoplasm"/>
    <property type="evidence" value="ECO:0007669"/>
    <property type="project" value="UniProtKB-SubCell"/>
</dbReference>
<feature type="binding site" evidence="5">
    <location>
        <position position="277"/>
    </location>
    <ligand>
        <name>carbamoyl phosphate</name>
        <dbReference type="ChEBI" id="CHEBI:58228"/>
    </ligand>
</feature>
<dbReference type="NCBIfam" id="TIGR00658">
    <property type="entry name" value="orni_carb_tr"/>
    <property type="match status" value="1"/>
</dbReference>
<dbReference type="InterPro" id="IPR006132">
    <property type="entry name" value="Asp/Orn_carbamoyltranf_P-bd"/>
</dbReference>
<dbReference type="SUPFAM" id="SSF53671">
    <property type="entry name" value="Aspartate/ornithine carbamoyltransferase"/>
    <property type="match status" value="1"/>
</dbReference>
<dbReference type="GO" id="GO:0019240">
    <property type="term" value="P:citrulline biosynthetic process"/>
    <property type="evidence" value="ECO:0007669"/>
    <property type="project" value="TreeGrafter"/>
</dbReference>
<comment type="caution">
    <text evidence="8">The sequence shown here is derived from an EMBL/GenBank/DDBJ whole genome shotgun (WGS) entry which is preliminary data.</text>
</comment>
<dbReference type="Pfam" id="PF00185">
    <property type="entry name" value="OTCace"/>
    <property type="match status" value="1"/>
</dbReference>
<organism evidence="8 9">
    <name type="scientific">Aeropyrum pernix</name>
    <dbReference type="NCBI Taxonomy" id="56636"/>
    <lineage>
        <taxon>Archaea</taxon>
        <taxon>Thermoproteota</taxon>
        <taxon>Thermoprotei</taxon>
        <taxon>Desulfurococcales</taxon>
        <taxon>Desulfurococcaceae</taxon>
        <taxon>Aeropyrum</taxon>
    </lineage>
</organism>
<dbReference type="GO" id="GO:0016597">
    <property type="term" value="F:amino acid binding"/>
    <property type="evidence" value="ECO:0007669"/>
    <property type="project" value="InterPro"/>
</dbReference>
<dbReference type="GO" id="GO:0004585">
    <property type="term" value="F:ornithine carbamoyltransferase activity"/>
    <property type="evidence" value="ECO:0007669"/>
    <property type="project" value="UniProtKB-UniRule"/>
</dbReference>
<sequence length="290" mass="31600">MVELTLEMKRRYYAGERVIPVLRGRSVGLLFEKPSTRTRISLEVAVAQLGGHTVYMTPSETQLGRGETVADTARVLSRYLDAIVARVKSHKTLEEMARHASIPVINGLSDLTHPLQAIADMATILEKKGRLKGVKLAFVGDGADNVLHSLLLAGSKLGLHITVATPPQIRPDERILSIALKVAEESGGSVEIVSDPYEAVSGADVVYTDVWVSMGQESMAEEKVRLLKPYQVNAKLMEAAGGRAIFMHCLPAKRGQEVTDEVIDGPWSAVWDQAENRLHAHKAVLSLLVP</sequence>
<evidence type="ECO:0000256" key="3">
    <source>
        <dbReference type="ARBA" id="ARBA00022679"/>
    </source>
</evidence>
<comment type="catalytic activity">
    <reaction evidence="4 5">
        <text>carbamoyl phosphate + L-ornithine = L-citrulline + phosphate + H(+)</text>
        <dbReference type="Rhea" id="RHEA:19513"/>
        <dbReference type="ChEBI" id="CHEBI:15378"/>
        <dbReference type="ChEBI" id="CHEBI:43474"/>
        <dbReference type="ChEBI" id="CHEBI:46911"/>
        <dbReference type="ChEBI" id="CHEBI:57743"/>
        <dbReference type="ChEBI" id="CHEBI:58228"/>
        <dbReference type="EC" id="2.1.3.3"/>
    </reaction>
</comment>
<evidence type="ECO:0000259" key="7">
    <source>
        <dbReference type="Pfam" id="PF02729"/>
    </source>
</evidence>
<dbReference type="InterPro" id="IPR006130">
    <property type="entry name" value="Asp/Orn_carbamoylTrfase"/>
</dbReference>
<dbReference type="PANTHER" id="PTHR45753">
    <property type="entry name" value="ORNITHINE CARBAMOYLTRANSFERASE, MITOCHONDRIAL"/>
    <property type="match status" value="1"/>
</dbReference>
<dbReference type="PRINTS" id="PR00102">
    <property type="entry name" value="OTCASE"/>
</dbReference>
<feature type="domain" description="Aspartate/ornithine carbamoyltransferase Asp/Orn-binding" evidence="6">
    <location>
        <begin position="132"/>
        <end position="287"/>
    </location>
</feature>
<dbReference type="InterPro" id="IPR024904">
    <property type="entry name" value="OTCase_ArgI"/>
</dbReference>
<dbReference type="EC" id="2.1.3.3" evidence="2 5"/>
<feature type="binding site" evidence="5">
    <location>
        <begin position="35"/>
        <end position="38"/>
    </location>
    <ligand>
        <name>carbamoyl phosphate</name>
        <dbReference type="ChEBI" id="CHEBI:58228"/>
    </ligand>
</feature>